<dbReference type="GO" id="GO:0072659">
    <property type="term" value="P:protein localization to plasma membrane"/>
    <property type="evidence" value="ECO:0007669"/>
    <property type="project" value="TreeGrafter"/>
</dbReference>
<keyword evidence="8" id="KW-0325">Glycoprotein</keyword>
<evidence type="ECO:0000256" key="10">
    <source>
        <dbReference type="SAM" id="Phobius"/>
    </source>
</evidence>
<reference evidence="12" key="1">
    <citation type="thesis" date="2020" institute="ProQuest LLC" country="789 East Eisenhower Parkway, Ann Arbor, MI, USA">
        <title>Comparative Genomics and Chromosome Evolution.</title>
        <authorList>
            <person name="Mudd A.B."/>
        </authorList>
    </citation>
    <scope>NUCLEOTIDE SEQUENCE</scope>
    <source>
        <strain evidence="12">Female2</strain>
        <tissue evidence="12">Blood</tissue>
    </source>
</reference>
<evidence type="ECO:0000256" key="1">
    <source>
        <dbReference type="ARBA" id="ARBA00004651"/>
    </source>
</evidence>
<comment type="caution">
    <text evidence="12">The sequence shown here is derived from an EMBL/GenBank/DDBJ whole genome shotgun (WGS) entry which is preliminary data.</text>
</comment>
<keyword evidence="13" id="KW-1185">Reference proteome</keyword>
<accession>A0A8T2J716</accession>
<evidence type="ECO:0000256" key="4">
    <source>
        <dbReference type="ARBA" id="ARBA00022475"/>
    </source>
</evidence>
<evidence type="ECO:0000256" key="8">
    <source>
        <dbReference type="ARBA" id="ARBA00023180"/>
    </source>
</evidence>
<dbReference type="Pfam" id="PF10277">
    <property type="entry name" value="Frag1"/>
    <property type="match status" value="1"/>
</dbReference>
<organism evidence="12 13">
    <name type="scientific">Hymenochirus boettgeri</name>
    <name type="common">Congo dwarf clawed frog</name>
    <dbReference type="NCBI Taxonomy" id="247094"/>
    <lineage>
        <taxon>Eukaryota</taxon>
        <taxon>Metazoa</taxon>
        <taxon>Chordata</taxon>
        <taxon>Craniata</taxon>
        <taxon>Vertebrata</taxon>
        <taxon>Euteleostomi</taxon>
        <taxon>Amphibia</taxon>
        <taxon>Batrachia</taxon>
        <taxon>Anura</taxon>
        <taxon>Pipoidea</taxon>
        <taxon>Pipidae</taxon>
        <taxon>Pipinae</taxon>
        <taxon>Hymenochirus</taxon>
    </lineage>
</organism>
<dbReference type="PANTHER" id="PTHR21324:SF6">
    <property type="entry name" value="TRANSMEMBRANE PROTEIN 150A"/>
    <property type="match status" value="1"/>
</dbReference>
<feature type="transmembrane region" description="Helical" evidence="10">
    <location>
        <begin position="77"/>
        <end position="98"/>
    </location>
</feature>
<comment type="similarity">
    <text evidence="2">Belongs to the DRAM/TMEM150 family.</text>
</comment>
<protein>
    <recommendedName>
        <fullName evidence="3">Transmembrane protein 150A</fullName>
    </recommendedName>
    <alternativeName>
        <fullName evidence="9">Transmembrane protein 150</fullName>
    </alternativeName>
</protein>
<feature type="transmembrane region" description="Helical" evidence="10">
    <location>
        <begin position="6"/>
        <end position="26"/>
    </location>
</feature>
<dbReference type="OrthoDB" id="9925752at2759"/>
<dbReference type="AlphaFoldDB" id="A0A8T2J716"/>
<evidence type="ECO:0000256" key="9">
    <source>
        <dbReference type="ARBA" id="ARBA00030381"/>
    </source>
</evidence>
<evidence type="ECO:0000313" key="13">
    <source>
        <dbReference type="Proteomes" id="UP000812440"/>
    </source>
</evidence>
<evidence type="ECO:0000256" key="5">
    <source>
        <dbReference type="ARBA" id="ARBA00022692"/>
    </source>
</evidence>
<evidence type="ECO:0000256" key="7">
    <source>
        <dbReference type="ARBA" id="ARBA00023136"/>
    </source>
</evidence>
<keyword evidence="4" id="KW-1003">Cell membrane</keyword>
<evidence type="ECO:0000256" key="3">
    <source>
        <dbReference type="ARBA" id="ARBA00016019"/>
    </source>
</evidence>
<feature type="transmembrane region" description="Helical" evidence="10">
    <location>
        <begin position="110"/>
        <end position="129"/>
    </location>
</feature>
<keyword evidence="5 10" id="KW-0812">Transmembrane</keyword>
<comment type="subcellular location">
    <subcellularLocation>
        <location evidence="1">Cell membrane</location>
        <topology evidence="1">Multi-pass membrane protein</topology>
    </subcellularLocation>
</comment>
<sequence length="271" mass="29456">MTGWIVLPISLTAFSIPGIWIVYAMAVMNHHVCPVENWAYNLTCTYDNTKAGTPKSCCTLDDVPLISKCGTYPPESCLFSLIGNVGAFMVVVICFLRFSQVIEVSHSSWLNTIALISGCTNAIGLVMVGNFQVDHAKSLHYIGAGVAFPAGLLFVCLSSILTYHLAASTLDYWVGHLRVSLTTVALISLVLSGVFFIHESFLMQHLAAICEWVFVLDILVFYGTFAYEFGSVSRDTMMAALQSSTARSCKSPGSSSTSTHLHCNAERIAMI</sequence>
<evidence type="ECO:0000256" key="6">
    <source>
        <dbReference type="ARBA" id="ARBA00022989"/>
    </source>
</evidence>
<keyword evidence="6 10" id="KW-1133">Transmembrane helix</keyword>
<dbReference type="PANTHER" id="PTHR21324">
    <property type="entry name" value="FASTING-INDUCIBLE INTEGRAL MEMBRANE PROTEIN TM6P1-RELATED"/>
    <property type="match status" value="1"/>
</dbReference>
<dbReference type="InterPro" id="IPR050911">
    <property type="entry name" value="DRAM/TMEM150_Autophagy_Mod"/>
</dbReference>
<evidence type="ECO:0000313" key="12">
    <source>
        <dbReference type="EMBL" id="KAG8440969.1"/>
    </source>
</evidence>
<feature type="transmembrane region" description="Helical" evidence="10">
    <location>
        <begin position="209"/>
        <end position="227"/>
    </location>
</feature>
<feature type="transmembrane region" description="Helical" evidence="10">
    <location>
        <begin position="177"/>
        <end position="197"/>
    </location>
</feature>
<proteinExistence type="inferred from homology"/>
<evidence type="ECO:0000259" key="11">
    <source>
        <dbReference type="Pfam" id="PF10277"/>
    </source>
</evidence>
<keyword evidence="7 10" id="KW-0472">Membrane</keyword>
<feature type="transmembrane region" description="Helical" evidence="10">
    <location>
        <begin position="141"/>
        <end position="165"/>
    </location>
</feature>
<evidence type="ECO:0000256" key="2">
    <source>
        <dbReference type="ARBA" id="ARBA00006565"/>
    </source>
</evidence>
<dbReference type="InterPro" id="IPR019402">
    <property type="entry name" value="CWH43_N"/>
</dbReference>
<dbReference type="EMBL" id="JAACNH010000006">
    <property type="protein sequence ID" value="KAG8440969.1"/>
    <property type="molecule type" value="Genomic_DNA"/>
</dbReference>
<gene>
    <name evidence="12" type="ORF">GDO86_006636</name>
</gene>
<feature type="domain" description="CWH43-like N-terminal" evidence="11">
    <location>
        <begin position="4"/>
        <end position="231"/>
    </location>
</feature>
<name>A0A8T2J716_9PIPI</name>
<dbReference type="GO" id="GO:0005886">
    <property type="term" value="C:plasma membrane"/>
    <property type="evidence" value="ECO:0007669"/>
    <property type="project" value="UniProtKB-SubCell"/>
</dbReference>
<dbReference type="Proteomes" id="UP000812440">
    <property type="component" value="Chromosome 3"/>
</dbReference>